<dbReference type="RefSeq" id="XP_045259875.1">
    <property type="nucleotide sequence ID" value="XM_045406965.1"/>
</dbReference>
<feature type="region of interest" description="Disordered" evidence="1">
    <location>
        <begin position="267"/>
        <end position="316"/>
    </location>
</feature>
<accession>A0A8H4CBI8</accession>
<dbReference type="Proteomes" id="UP000613401">
    <property type="component" value="Unassembled WGS sequence"/>
</dbReference>
<dbReference type="AlphaFoldDB" id="A0A8H4CBI8"/>
<reference evidence="2" key="2">
    <citation type="submission" date="2020-03" db="EMBL/GenBank/DDBJ databases">
        <authorList>
            <person name="Fu F.-F."/>
            <person name="Chen J."/>
        </authorList>
    </citation>
    <scope>NUCLEOTIDE SEQUENCE</scope>
    <source>
        <strain evidence="2">Lc1</strain>
    </source>
</reference>
<feature type="compositionally biased region" description="Low complexity" evidence="1">
    <location>
        <begin position="297"/>
        <end position="316"/>
    </location>
</feature>
<organism evidence="2 3">
    <name type="scientific">Colletotrichum gloeosporioides</name>
    <name type="common">Anthracnose fungus</name>
    <name type="synonym">Glomerella cingulata</name>
    <dbReference type="NCBI Taxonomy" id="474922"/>
    <lineage>
        <taxon>Eukaryota</taxon>
        <taxon>Fungi</taxon>
        <taxon>Dikarya</taxon>
        <taxon>Ascomycota</taxon>
        <taxon>Pezizomycotina</taxon>
        <taxon>Sordariomycetes</taxon>
        <taxon>Hypocreomycetidae</taxon>
        <taxon>Glomerellales</taxon>
        <taxon>Glomerellaceae</taxon>
        <taxon>Colletotrichum</taxon>
        <taxon>Colletotrichum gloeosporioides species complex</taxon>
    </lineage>
</organism>
<evidence type="ECO:0000313" key="3">
    <source>
        <dbReference type="Proteomes" id="UP000613401"/>
    </source>
</evidence>
<gene>
    <name evidence="2" type="ORF">GCG54_00006975</name>
</gene>
<evidence type="ECO:0000256" key="1">
    <source>
        <dbReference type="SAM" id="MobiDB-lite"/>
    </source>
</evidence>
<evidence type="ECO:0000313" key="2">
    <source>
        <dbReference type="EMBL" id="KAF3800716.1"/>
    </source>
</evidence>
<sequence>MCHGTNKYTICPCINRECPQRQGCELSNDVLRSDEIGHVTDVKSQAQWEDIERCGRWWLEQPAEISTNPRVSPEGRCPDFEETQVKRMGYMCHQCQQEQQVQCGHARYDDPRVAIPYALYPADRRPQPGYRQPEPQVPVNLPDAAPQRFPQPESYDRQIRRKYPLRTFGAPSLFSIQPQKEWAGLSIFDFSAPRLGSGQSYEDEKTEFYHTLPMALCEDMDIDPVIYEIPDSHGSINQHPFPPPNARANRGRRRDFVHDSTSFGAIGDGRLLPGSSPATNGGRNPYGAIGDAFPHPDSSADNSYNSSNSTGNSSRQ</sequence>
<proteinExistence type="predicted"/>
<name>A0A8H4CBI8_COLGL</name>
<comment type="caution">
    <text evidence="2">The sequence shown here is derived from an EMBL/GenBank/DDBJ whole genome shotgun (WGS) entry which is preliminary data.</text>
</comment>
<dbReference type="GeneID" id="69014121"/>
<dbReference type="EMBL" id="WVTB01000073">
    <property type="protein sequence ID" value="KAF3800716.1"/>
    <property type="molecule type" value="Genomic_DNA"/>
</dbReference>
<protein>
    <submittedName>
        <fullName evidence="2">Uncharacterized protein</fullName>
    </submittedName>
</protein>
<reference evidence="2" key="1">
    <citation type="journal article" date="2020" name="Phytopathology">
        <title>Genome sequence and comparative analysis of Colletotrichum gloeosporioides isolated from Liriodendron leaves.</title>
        <authorList>
            <person name="Fu F.F."/>
            <person name="Hao Z."/>
            <person name="Wang P."/>
            <person name="Lu Y."/>
            <person name="Xue L.J."/>
            <person name="Wei G."/>
            <person name="Tian Y."/>
            <person name="Baishi H."/>
            <person name="Xu H."/>
            <person name="Shi J."/>
            <person name="Cheng T."/>
            <person name="Wang G."/>
            <person name="Yi Y."/>
            <person name="Chen J."/>
        </authorList>
    </citation>
    <scope>NUCLEOTIDE SEQUENCE</scope>
    <source>
        <strain evidence="2">Lc1</strain>
    </source>
</reference>
<keyword evidence="3" id="KW-1185">Reference proteome</keyword>